<dbReference type="Proteomes" id="UP000257039">
    <property type="component" value="Unassembled WGS sequence"/>
</dbReference>
<sequence length="187" mass="20015">MTMTMYEIIFTGRLTPETSKDTAKENIAKLFKASAAQIETFFSGRPVIIKNQLDITTAQKYERTLLKAGLICQIVDSNTKEPWQAEAAPSPVAASSETASPAPASSITEQTDDPSSSQPAADDHDWTLAPVGADLIQADNTPPPPAPDVSDITLKPMEGYLVNPEEIPKPKAVTPDTSNLSLSSDET</sequence>
<accession>A0A4P9VLJ6</accession>
<protein>
    <submittedName>
        <fullName evidence="2">Uncharacterized protein</fullName>
    </submittedName>
</protein>
<feature type="compositionally biased region" description="Polar residues" evidence="1">
    <location>
        <begin position="175"/>
        <end position="187"/>
    </location>
</feature>
<dbReference type="AlphaFoldDB" id="A0A4P9VLJ6"/>
<feature type="region of interest" description="Disordered" evidence="1">
    <location>
        <begin position="82"/>
        <end position="187"/>
    </location>
</feature>
<feature type="compositionally biased region" description="Low complexity" evidence="1">
    <location>
        <begin position="85"/>
        <end position="106"/>
    </location>
</feature>
<gene>
    <name evidence="2" type="ORF">B9G39_07325</name>
</gene>
<evidence type="ECO:0000313" key="3">
    <source>
        <dbReference type="Proteomes" id="UP000257039"/>
    </source>
</evidence>
<dbReference type="RefSeq" id="WP_094786623.1">
    <property type="nucleotide sequence ID" value="NZ_NDXW01000001.1"/>
</dbReference>
<evidence type="ECO:0000313" key="2">
    <source>
        <dbReference type="EMBL" id="RDH43264.1"/>
    </source>
</evidence>
<comment type="caution">
    <text evidence="2">The sequence shown here is derived from an EMBL/GenBank/DDBJ whole genome shotgun (WGS) entry which is preliminary data.</text>
</comment>
<name>A0A4P9VLJ6_9GAMM</name>
<proteinExistence type="predicted"/>
<evidence type="ECO:0000256" key="1">
    <source>
        <dbReference type="SAM" id="MobiDB-lite"/>
    </source>
</evidence>
<organism evidence="2 3">
    <name type="scientific">Zooshikella ganghwensis</name>
    <dbReference type="NCBI Taxonomy" id="202772"/>
    <lineage>
        <taxon>Bacteria</taxon>
        <taxon>Pseudomonadati</taxon>
        <taxon>Pseudomonadota</taxon>
        <taxon>Gammaproteobacteria</taxon>
        <taxon>Oceanospirillales</taxon>
        <taxon>Zooshikellaceae</taxon>
        <taxon>Zooshikella</taxon>
    </lineage>
</organism>
<reference evidence="2 3" key="1">
    <citation type="submission" date="2017-04" db="EMBL/GenBank/DDBJ databases">
        <title>Draft genome sequence of Zooshikella ganghwensis VG4 isolated from Red Sea sediments.</title>
        <authorList>
            <person name="Rehman Z."/>
            <person name="Alam I."/>
            <person name="Kamau A."/>
            <person name="Bajic V."/>
            <person name="Leiknes T."/>
        </authorList>
    </citation>
    <scope>NUCLEOTIDE SEQUENCE [LARGE SCALE GENOMIC DNA]</scope>
    <source>
        <strain evidence="2 3">VG4</strain>
    </source>
</reference>
<keyword evidence="3" id="KW-1185">Reference proteome</keyword>
<dbReference type="EMBL" id="NDXW01000001">
    <property type="protein sequence ID" value="RDH43264.1"/>
    <property type="molecule type" value="Genomic_DNA"/>
</dbReference>